<dbReference type="Gene3D" id="2.130.10.10">
    <property type="entry name" value="YVTN repeat-like/Quinoprotein amine dehydrogenase"/>
    <property type="match status" value="1"/>
</dbReference>
<organism evidence="1 2">
    <name type="scientific">Pararcticibacter amylolyticus</name>
    <dbReference type="NCBI Taxonomy" id="2173175"/>
    <lineage>
        <taxon>Bacteria</taxon>
        <taxon>Pseudomonadati</taxon>
        <taxon>Bacteroidota</taxon>
        <taxon>Sphingobacteriia</taxon>
        <taxon>Sphingobacteriales</taxon>
        <taxon>Sphingobacteriaceae</taxon>
        <taxon>Pararcticibacter</taxon>
    </lineage>
</organism>
<dbReference type="RefSeq" id="WP_109415910.1">
    <property type="nucleotide sequence ID" value="NZ_QEAS01000008.1"/>
</dbReference>
<sequence>MTQSFQQFHLPIARTFSTDKKVKEALIVGDNLIVITFQDSQQIVAVNYTLDALWKREVDLHTRDYIYPTLTVREDAQLYSIADINTVRLFSIEGELLFTFLHEVWHSFLGTGCYFQGNSVLFVAPLSESDWLLLVDTRTFQVLHKYKLDGHQEYNYSFHATPSPDTVFLGLAAGQDDTRLFSIQCSNEQLHVTELTDCNDQIFGAFSPSGKEFATAPHYNEGIKVWSFPLGKLIAEISQEQLFEGRDEYPAENEDSLNYKVLYLNDDTLLAITRFGRLLLIKRTTMTCFGELLLEGCKIVPFNFDDALAIEAGQIEDYEGEVSDVQLLPNNSILVNHSDGGLMLYNLEAVI</sequence>
<evidence type="ECO:0000313" key="1">
    <source>
        <dbReference type="EMBL" id="PWG80623.1"/>
    </source>
</evidence>
<evidence type="ECO:0008006" key="3">
    <source>
        <dbReference type="Google" id="ProtNLM"/>
    </source>
</evidence>
<proteinExistence type="predicted"/>
<keyword evidence="2" id="KW-1185">Reference proteome</keyword>
<dbReference type="InterPro" id="IPR011047">
    <property type="entry name" value="Quinoprotein_ADH-like_sf"/>
</dbReference>
<dbReference type="EMBL" id="QEAS01000008">
    <property type="protein sequence ID" value="PWG80623.1"/>
    <property type="molecule type" value="Genomic_DNA"/>
</dbReference>
<dbReference type="InterPro" id="IPR015943">
    <property type="entry name" value="WD40/YVTN_repeat-like_dom_sf"/>
</dbReference>
<protein>
    <recommendedName>
        <fullName evidence="3">WD40 repeat domain-containing protein</fullName>
    </recommendedName>
</protein>
<dbReference type="AlphaFoldDB" id="A0A2U2PGV8"/>
<gene>
    <name evidence="1" type="ORF">DDR33_11400</name>
</gene>
<accession>A0A2U2PGV8</accession>
<dbReference type="SUPFAM" id="SSF50998">
    <property type="entry name" value="Quinoprotein alcohol dehydrogenase-like"/>
    <property type="match status" value="1"/>
</dbReference>
<dbReference type="Proteomes" id="UP000245647">
    <property type="component" value="Unassembled WGS sequence"/>
</dbReference>
<dbReference type="OrthoDB" id="643390at2"/>
<evidence type="ECO:0000313" key="2">
    <source>
        <dbReference type="Proteomes" id="UP000245647"/>
    </source>
</evidence>
<name>A0A2U2PGV8_9SPHI</name>
<reference evidence="1 2" key="1">
    <citation type="submission" date="2018-04" db="EMBL/GenBank/DDBJ databases">
        <title>Pedobacter chongqingensis sp. nov., isolated from a rottenly hemp rope.</title>
        <authorList>
            <person name="Cai Y."/>
        </authorList>
    </citation>
    <scope>NUCLEOTIDE SEQUENCE [LARGE SCALE GENOMIC DNA]</scope>
    <source>
        <strain evidence="1 2">FJ4-8</strain>
    </source>
</reference>
<comment type="caution">
    <text evidence="1">The sequence shown here is derived from an EMBL/GenBank/DDBJ whole genome shotgun (WGS) entry which is preliminary data.</text>
</comment>